<dbReference type="PANTHER" id="PTHR30514:SF21">
    <property type="entry name" value="RPIR-FAMILY TRANSCRIPTIONAL REGULATOR"/>
    <property type="match status" value="1"/>
</dbReference>
<organism evidence="2 3">
    <name type="scientific">Mesoplasma coleopterae</name>
    <dbReference type="NCBI Taxonomy" id="324078"/>
    <lineage>
        <taxon>Bacteria</taxon>
        <taxon>Bacillati</taxon>
        <taxon>Mycoplasmatota</taxon>
        <taxon>Mollicutes</taxon>
        <taxon>Entomoplasmatales</taxon>
        <taxon>Entomoplasmataceae</taxon>
        <taxon>Mesoplasma</taxon>
    </lineage>
</organism>
<dbReference type="InterPro" id="IPR009057">
    <property type="entry name" value="Homeodomain-like_sf"/>
</dbReference>
<accession>A0A2K8P184</accession>
<reference evidence="2 3" key="1">
    <citation type="submission" date="2017-11" db="EMBL/GenBank/DDBJ databases">
        <title>Genome sequence of Mesoplasma coleopterae BARC 779 (ATCC 49583).</title>
        <authorList>
            <person name="Lo W.-S."/>
            <person name="Kuo C.-H."/>
        </authorList>
    </citation>
    <scope>NUCLEOTIDE SEQUENCE [LARGE SCALE GENOMIC DNA]</scope>
    <source>
        <strain evidence="2 3">BARC 779</strain>
    </source>
</reference>
<dbReference type="PANTHER" id="PTHR30514">
    <property type="entry name" value="GLUCOKINASE"/>
    <property type="match status" value="1"/>
</dbReference>
<feature type="domain" description="HTH rpiR-type" evidence="1">
    <location>
        <begin position="41"/>
        <end position="75"/>
    </location>
</feature>
<dbReference type="GO" id="GO:0003677">
    <property type="term" value="F:DNA binding"/>
    <property type="evidence" value="ECO:0007669"/>
    <property type="project" value="InterPro"/>
</dbReference>
<evidence type="ECO:0000313" key="2">
    <source>
        <dbReference type="EMBL" id="ATZ20527.1"/>
    </source>
</evidence>
<dbReference type="EMBL" id="CP024968">
    <property type="protein sequence ID" value="ATZ20527.1"/>
    <property type="molecule type" value="Genomic_DNA"/>
</dbReference>
<dbReference type="KEGG" id="mcol:MCOLE_v1c00120"/>
<dbReference type="GO" id="GO:0003700">
    <property type="term" value="F:DNA-binding transcription factor activity"/>
    <property type="evidence" value="ECO:0007669"/>
    <property type="project" value="InterPro"/>
</dbReference>
<dbReference type="AlphaFoldDB" id="A0A2K8P184"/>
<dbReference type="Pfam" id="PF01418">
    <property type="entry name" value="HTH_6"/>
    <property type="match status" value="1"/>
</dbReference>
<keyword evidence="3" id="KW-1185">Reference proteome</keyword>
<protein>
    <recommendedName>
        <fullName evidence="1">HTH rpiR-type domain-containing protein</fullName>
    </recommendedName>
</protein>
<sequence length="255" mass="29572">MSHSAWDKMEILAKEYVDSAYKVISINFLESVKKGEFKKQKQLAEECFVSESTVTKFAKHLGFSGYRELLFYFKNEIDDFYNNQNTENEGTIFSPILNWISMNNSNIKTICENILSAGDINILSSYQTKSSAKFLYEVLSNLNFRPYFLNHNLNPFWKNESSKQEKLGDFSYNIVFFMGPDNNCLMDTLNLLEKNMKNQKFLIFSSEKQSQKLSLKNSQILKVNLKGVGQNFVIRTTALHMLILEIYKAILKTTN</sequence>
<dbReference type="GO" id="GO:0097367">
    <property type="term" value="F:carbohydrate derivative binding"/>
    <property type="evidence" value="ECO:0007669"/>
    <property type="project" value="InterPro"/>
</dbReference>
<evidence type="ECO:0000313" key="3">
    <source>
        <dbReference type="Proteomes" id="UP000232221"/>
    </source>
</evidence>
<evidence type="ECO:0000259" key="1">
    <source>
        <dbReference type="Pfam" id="PF01418"/>
    </source>
</evidence>
<gene>
    <name evidence="2" type="ORF">MCOLE_v1c00120</name>
</gene>
<proteinExistence type="predicted"/>
<dbReference type="Gene3D" id="1.10.10.10">
    <property type="entry name" value="Winged helix-like DNA-binding domain superfamily/Winged helix DNA-binding domain"/>
    <property type="match status" value="1"/>
</dbReference>
<dbReference type="Proteomes" id="UP000232221">
    <property type="component" value="Chromosome"/>
</dbReference>
<dbReference type="InterPro" id="IPR047640">
    <property type="entry name" value="RpiR-like"/>
</dbReference>
<dbReference type="RefSeq" id="WP_167373843.1">
    <property type="nucleotide sequence ID" value="NZ_CP024968.1"/>
</dbReference>
<dbReference type="InterPro" id="IPR036388">
    <property type="entry name" value="WH-like_DNA-bd_sf"/>
</dbReference>
<name>A0A2K8P184_9MOLU</name>
<dbReference type="InterPro" id="IPR000281">
    <property type="entry name" value="HTH_RpiR"/>
</dbReference>
<dbReference type="SUPFAM" id="SSF46689">
    <property type="entry name" value="Homeodomain-like"/>
    <property type="match status" value="1"/>
</dbReference>